<keyword evidence="21" id="KW-0511">Multifunctional enzyme</keyword>
<dbReference type="GO" id="GO:0005886">
    <property type="term" value="C:plasma membrane"/>
    <property type="evidence" value="ECO:0007669"/>
    <property type="project" value="UniProtKB-SubCell"/>
</dbReference>
<keyword evidence="15" id="KW-0133">Cell shape</keyword>
<dbReference type="AlphaFoldDB" id="A0A3E2B6L8"/>
<comment type="similarity">
    <text evidence="5">In the N-terminal section; belongs to the glycosyltransferase 51 family.</text>
</comment>
<keyword evidence="16" id="KW-0735">Signal-anchor</keyword>
<keyword evidence="8" id="KW-1003">Cell membrane</keyword>
<evidence type="ECO:0000256" key="26">
    <source>
        <dbReference type="ARBA" id="ARBA00060592"/>
    </source>
</evidence>
<dbReference type="GO" id="GO:0071555">
    <property type="term" value="P:cell wall organization"/>
    <property type="evidence" value="ECO:0007669"/>
    <property type="project" value="UniProtKB-KW"/>
</dbReference>
<dbReference type="SUPFAM" id="SSF56601">
    <property type="entry name" value="beta-lactamase/transpeptidase-like"/>
    <property type="match status" value="1"/>
</dbReference>
<evidence type="ECO:0000256" key="11">
    <source>
        <dbReference type="ARBA" id="ARBA00022676"/>
    </source>
</evidence>
<evidence type="ECO:0000256" key="15">
    <source>
        <dbReference type="ARBA" id="ARBA00022960"/>
    </source>
</evidence>
<dbReference type="GO" id="GO:0030288">
    <property type="term" value="C:outer membrane-bounded periplasmic space"/>
    <property type="evidence" value="ECO:0007669"/>
    <property type="project" value="TreeGrafter"/>
</dbReference>
<keyword evidence="18 28" id="KW-1133">Transmembrane helix</keyword>
<evidence type="ECO:0000256" key="14">
    <source>
        <dbReference type="ARBA" id="ARBA00022801"/>
    </source>
</evidence>
<evidence type="ECO:0000256" key="8">
    <source>
        <dbReference type="ARBA" id="ARBA00022475"/>
    </source>
</evidence>
<feature type="compositionally biased region" description="Basic residues" evidence="27">
    <location>
        <begin position="22"/>
        <end position="34"/>
    </location>
</feature>
<dbReference type="InterPro" id="IPR001460">
    <property type="entry name" value="PCN-bd_Tpept"/>
</dbReference>
<reference evidence="31 32" key="1">
    <citation type="submission" date="2018-07" db="EMBL/GenBank/DDBJ databases">
        <title>GABA Modulating Bacteria of the Human Gut Microbiota.</title>
        <authorList>
            <person name="Strandwitz P."/>
            <person name="Kim K.H."/>
            <person name="Terekhova D."/>
            <person name="Liu J.K."/>
            <person name="Sharma A."/>
            <person name="Levering J."/>
            <person name="Mcdonald D."/>
            <person name="Dietrich D."/>
            <person name="Ramadhar T.R."/>
            <person name="Lekbua A."/>
            <person name="Mroue N."/>
            <person name="Liston C."/>
            <person name="Stewart E.J."/>
            <person name="Dubin M.J."/>
            <person name="Zengler K."/>
            <person name="Knight R."/>
            <person name="Gilbert J.A."/>
            <person name="Clardy J."/>
            <person name="Lewis K."/>
        </authorList>
    </citation>
    <scope>NUCLEOTIDE SEQUENCE [LARGE SCALE GENOMIC DNA]</scope>
    <source>
        <strain evidence="31 32">KLE1738</strain>
    </source>
</reference>
<dbReference type="EC" id="2.4.99.28" evidence="24"/>
<evidence type="ECO:0000256" key="13">
    <source>
        <dbReference type="ARBA" id="ARBA00022692"/>
    </source>
</evidence>
<protein>
    <recommendedName>
        <fullName evidence="7">Penicillin-binding protein 1A</fullName>
        <ecNumber evidence="24">2.4.99.28</ecNumber>
        <ecNumber evidence="6">3.4.16.4</ecNumber>
    </recommendedName>
</protein>
<keyword evidence="13 28" id="KW-0812">Transmembrane</keyword>
<evidence type="ECO:0000256" key="24">
    <source>
        <dbReference type="ARBA" id="ARBA00044770"/>
    </source>
</evidence>
<name>A0A3E2B6L8_9FIRM</name>
<evidence type="ECO:0000256" key="18">
    <source>
        <dbReference type="ARBA" id="ARBA00022989"/>
    </source>
</evidence>
<evidence type="ECO:0000256" key="4">
    <source>
        <dbReference type="ARBA" id="ARBA00007090"/>
    </source>
</evidence>
<feature type="compositionally biased region" description="Basic and acidic residues" evidence="27">
    <location>
        <begin position="1"/>
        <end position="21"/>
    </location>
</feature>
<evidence type="ECO:0000256" key="2">
    <source>
        <dbReference type="ARBA" id="ARBA00004401"/>
    </source>
</evidence>
<keyword evidence="32" id="KW-1185">Reference proteome</keyword>
<comment type="catalytic activity">
    <reaction evidence="23">
        <text>Preferential cleavage: (Ac)2-L-Lys-D-Ala-|-D-Ala. Also transpeptidation of peptidyl-alanyl moieties that are N-acyl substituents of D-alanine.</text>
        <dbReference type="EC" id="3.4.16.4"/>
    </reaction>
</comment>
<evidence type="ECO:0000256" key="17">
    <source>
        <dbReference type="ARBA" id="ARBA00022984"/>
    </source>
</evidence>
<feature type="compositionally biased region" description="Gly residues" evidence="27">
    <location>
        <begin position="772"/>
        <end position="784"/>
    </location>
</feature>
<accession>A0A3E2B6L8</accession>
<dbReference type="GO" id="GO:0008955">
    <property type="term" value="F:peptidoglycan glycosyltransferase activity"/>
    <property type="evidence" value="ECO:0007669"/>
    <property type="project" value="UniProtKB-EC"/>
</dbReference>
<sequence length="809" mass="88691">MDYHRETRPSRDRRDPGDPRNRQGKNAKRKRKKHGKTFKVVMTIVLIFVITAAMLLCMAAAYIKNVIIPNAGLEMTAYDLNLTSTILCKDPETGAYKVTQNLYGAENRVWVDIEEIPKNLQNAAVAIEDKRFYKHNGVDWVRTAKAVSLMFTGKDIQGGSTLTQQLIKNMTSDNEVTVKRKIMEIFRALEFEKKYSKEDILEAYLNYIYLGQGCNGVYTASYTYFGKHVSELSLAECASLIGITNNPSKYDPLGTLEVKDEETGEVKTSRDFNKERQETILNAMLEQKYITQEEYDAAVAEELVFNEDGQNEGEVQTNSTIYSWYEDQVINDVIEDLMETYNWSEQYAKDKVFSGGLEIYSCMKPEVQAAVDKVYQDQNNLNVTSSSGQKLQSAITIVDNETGEVVAMAGGMGEKTASRSLNRATSSKRPPGSSIKPLAVYAPAIELGKVTPATMVEDSPYGKVDGRDWPVNATGVYQGNVSVAKAVQESINTVAVKVLDMVGTETSFNFMQDKFHIKLIKSLTKGGTTYTDIGLAQLALGGLTEGVSTYEMAAAYSVFPRQGTYVEPKTYTMVIDNNKQVLLRNESEPEKDVLSQRTTYYMTEMLQRVVTGGSGATGKAANFTGQDIAGKTGTTTSRKDLWFVGYTPYYTAAVWTGYDRQERLSSHLGNPSTTLWRQVMSEVHKTLPYKEFAQPDASSLKTVTYCLSSGMLPGPACGGHLATGTFFAEDVPTGTCTYHKVQKPADTNGSNGSDGNGSSTDPGDNTTDPGTDPGGGTTDPGGGTTPETPPAEGGGTETTPRRRRMAAAG</sequence>
<comment type="catalytic activity">
    <reaction evidence="25">
        <text>[GlcNAc-(1-&gt;4)-Mur2Ac(oyl-L-Ala-gamma-D-Glu-L-Lys-D-Ala-D-Ala)](n)-di-trans,octa-cis-undecaprenyl diphosphate + beta-D-GlcNAc-(1-&gt;4)-Mur2Ac(oyl-L-Ala-gamma-D-Glu-L-Lys-D-Ala-D-Ala)-di-trans,octa-cis-undecaprenyl diphosphate = [GlcNAc-(1-&gt;4)-Mur2Ac(oyl-L-Ala-gamma-D-Glu-L-Lys-D-Ala-D-Ala)](n+1)-di-trans,octa-cis-undecaprenyl diphosphate + di-trans,octa-cis-undecaprenyl diphosphate + H(+)</text>
        <dbReference type="Rhea" id="RHEA:23708"/>
        <dbReference type="Rhea" id="RHEA-COMP:9602"/>
        <dbReference type="Rhea" id="RHEA-COMP:9603"/>
        <dbReference type="ChEBI" id="CHEBI:15378"/>
        <dbReference type="ChEBI" id="CHEBI:58405"/>
        <dbReference type="ChEBI" id="CHEBI:60033"/>
        <dbReference type="ChEBI" id="CHEBI:78435"/>
        <dbReference type="EC" id="2.4.99.28"/>
    </reaction>
</comment>
<dbReference type="InterPro" id="IPR023346">
    <property type="entry name" value="Lysozyme-like_dom_sf"/>
</dbReference>
<dbReference type="GO" id="GO:0009252">
    <property type="term" value="P:peptidoglycan biosynthetic process"/>
    <property type="evidence" value="ECO:0007669"/>
    <property type="project" value="UniProtKB-UniPathway"/>
</dbReference>
<dbReference type="Gene3D" id="1.10.3810.10">
    <property type="entry name" value="Biosynthetic peptidoglycan transglycosylase-like"/>
    <property type="match status" value="1"/>
</dbReference>
<evidence type="ECO:0000256" key="28">
    <source>
        <dbReference type="SAM" id="Phobius"/>
    </source>
</evidence>
<dbReference type="InterPro" id="IPR012338">
    <property type="entry name" value="Beta-lactam/transpept-like"/>
</dbReference>
<gene>
    <name evidence="31" type="ORF">DV520_00600</name>
</gene>
<keyword evidence="20" id="KW-0046">Antibiotic resistance</keyword>
<dbReference type="Proteomes" id="UP000260649">
    <property type="component" value="Unassembled WGS sequence"/>
</dbReference>
<evidence type="ECO:0000313" key="31">
    <source>
        <dbReference type="EMBL" id="RFT07673.1"/>
    </source>
</evidence>
<dbReference type="InterPro" id="IPR036950">
    <property type="entry name" value="PBP_transglycosylase"/>
</dbReference>
<organism evidence="31 32">
    <name type="scientific">Evtepia gabavorous</name>
    <dbReference type="NCBI Taxonomy" id="2211183"/>
    <lineage>
        <taxon>Bacteria</taxon>
        <taxon>Bacillati</taxon>
        <taxon>Bacillota</taxon>
        <taxon>Clostridia</taxon>
        <taxon>Eubacteriales</taxon>
        <taxon>Evtepia</taxon>
    </lineage>
</organism>
<comment type="subcellular location">
    <subcellularLocation>
        <location evidence="2">Cell membrane</location>
        <topology evidence="2">Single-pass type II membrane protein</topology>
    </subcellularLocation>
</comment>
<dbReference type="GO" id="GO:0006508">
    <property type="term" value="P:proteolysis"/>
    <property type="evidence" value="ECO:0007669"/>
    <property type="project" value="UniProtKB-KW"/>
</dbReference>
<evidence type="ECO:0000256" key="20">
    <source>
        <dbReference type="ARBA" id="ARBA00023251"/>
    </source>
</evidence>
<keyword evidence="14" id="KW-0378">Hydrolase</keyword>
<dbReference type="RefSeq" id="WP_117141445.1">
    <property type="nucleotide sequence ID" value="NZ_CAKXKJ010000003.1"/>
</dbReference>
<feature type="compositionally biased region" description="Low complexity" evidence="27">
    <location>
        <begin position="746"/>
        <end position="771"/>
    </location>
</feature>
<evidence type="ECO:0000259" key="30">
    <source>
        <dbReference type="Pfam" id="PF00912"/>
    </source>
</evidence>
<feature type="region of interest" description="Disordered" evidence="27">
    <location>
        <begin position="1"/>
        <end position="34"/>
    </location>
</feature>
<dbReference type="PANTHER" id="PTHR32282:SF11">
    <property type="entry name" value="PENICILLIN-BINDING PROTEIN 1B"/>
    <property type="match status" value="1"/>
</dbReference>
<dbReference type="EMBL" id="QQRQ01000001">
    <property type="protein sequence ID" value="RFT07673.1"/>
    <property type="molecule type" value="Genomic_DNA"/>
</dbReference>
<evidence type="ECO:0000256" key="10">
    <source>
        <dbReference type="ARBA" id="ARBA00022670"/>
    </source>
</evidence>
<dbReference type="InterPro" id="IPR001264">
    <property type="entry name" value="Glyco_trans_51"/>
</dbReference>
<dbReference type="GO" id="GO:0008360">
    <property type="term" value="P:regulation of cell shape"/>
    <property type="evidence" value="ECO:0007669"/>
    <property type="project" value="UniProtKB-KW"/>
</dbReference>
<keyword evidence="22" id="KW-0961">Cell wall biogenesis/degradation</keyword>
<evidence type="ECO:0000256" key="21">
    <source>
        <dbReference type="ARBA" id="ARBA00023268"/>
    </source>
</evidence>
<comment type="caution">
    <text evidence="31">The sequence shown here is derived from an EMBL/GenBank/DDBJ whole genome shotgun (WGS) entry which is preliminary data.</text>
</comment>
<evidence type="ECO:0000256" key="22">
    <source>
        <dbReference type="ARBA" id="ARBA00023316"/>
    </source>
</evidence>
<dbReference type="Pfam" id="PF00905">
    <property type="entry name" value="Transpeptidase"/>
    <property type="match status" value="1"/>
</dbReference>
<evidence type="ECO:0000256" key="23">
    <source>
        <dbReference type="ARBA" id="ARBA00034000"/>
    </source>
</evidence>
<dbReference type="GO" id="GO:0008658">
    <property type="term" value="F:penicillin binding"/>
    <property type="evidence" value="ECO:0007669"/>
    <property type="project" value="InterPro"/>
</dbReference>
<evidence type="ECO:0000256" key="27">
    <source>
        <dbReference type="SAM" id="MobiDB-lite"/>
    </source>
</evidence>
<dbReference type="InterPro" id="IPR050396">
    <property type="entry name" value="Glycosyltr_51/Transpeptidase"/>
</dbReference>
<evidence type="ECO:0000256" key="19">
    <source>
        <dbReference type="ARBA" id="ARBA00023136"/>
    </source>
</evidence>
<evidence type="ECO:0000259" key="29">
    <source>
        <dbReference type="Pfam" id="PF00905"/>
    </source>
</evidence>
<dbReference type="Gene3D" id="3.40.710.10">
    <property type="entry name" value="DD-peptidase/beta-lactamase superfamily"/>
    <property type="match status" value="1"/>
</dbReference>
<evidence type="ECO:0000256" key="25">
    <source>
        <dbReference type="ARBA" id="ARBA00049902"/>
    </source>
</evidence>
<feature type="region of interest" description="Disordered" evidence="27">
    <location>
        <begin position="742"/>
        <end position="809"/>
    </location>
</feature>
<comment type="pathway">
    <text evidence="3">Cell wall biogenesis; peptidoglycan biosynthesis.</text>
</comment>
<comment type="function">
    <text evidence="1">Cell wall formation. Synthesis of cross-linked peptidoglycan from the lipid intermediates. The enzyme has a penicillin-insensitive transglycosylase N-terminal domain (formation of linear glycan strands) and a penicillin-sensitive transpeptidase C-terminal domain (cross-linking of the peptide subunits).</text>
</comment>
<keyword evidence="9" id="KW-0121">Carboxypeptidase</keyword>
<evidence type="ECO:0000256" key="6">
    <source>
        <dbReference type="ARBA" id="ARBA00012448"/>
    </source>
</evidence>
<dbReference type="NCBIfam" id="TIGR02074">
    <property type="entry name" value="PBP_1a_fam"/>
    <property type="match status" value="1"/>
</dbReference>
<dbReference type="FunFam" id="1.10.3810.10:FF:000001">
    <property type="entry name" value="Penicillin-binding protein 1A"/>
    <property type="match status" value="1"/>
</dbReference>
<dbReference type="UniPathway" id="UPA00219"/>
<evidence type="ECO:0000256" key="5">
    <source>
        <dbReference type="ARBA" id="ARBA00007739"/>
    </source>
</evidence>
<proteinExistence type="inferred from homology"/>
<evidence type="ECO:0000256" key="16">
    <source>
        <dbReference type="ARBA" id="ARBA00022968"/>
    </source>
</evidence>
<evidence type="ECO:0000256" key="12">
    <source>
        <dbReference type="ARBA" id="ARBA00022679"/>
    </source>
</evidence>
<comment type="pathway">
    <text evidence="26">Glycan biosynthesis.</text>
</comment>
<comment type="similarity">
    <text evidence="4">In the C-terminal section; belongs to the transpeptidase family.</text>
</comment>
<evidence type="ECO:0000256" key="9">
    <source>
        <dbReference type="ARBA" id="ARBA00022645"/>
    </source>
</evidence>
<feature type="transmembrane region" description="Helical" evidence="28">
    <location>
        <begin position="38"/>
        <end position="63"/>
    </location>
</feature>
<dbReference type="EC" id="3.4.16.4" evidence="6"/>
<keyword evidence="17" id="KW-0573">Peptidoglycan synthesis</keyword>
<evidence type="ECO:0000313" key="32">
    <source>
        <dbReference type="Proteomes" id="UP000260649"/>
    </source>
</evidence>
<keyword evidence="12" id="KW-0808">Transferase</keyword>
<evidence type="ECO:0000256" key="1">
    <source>
        <dbReference type="ARBA" id="ARBA00002624"/>
    </source>
</evidence>
<dbReference type="GO" id="GO:0046677">
    <property type="term" value="P:response to antibiotic"/>
    <property type="evidence" value="ECO:0007669"/>
    <property type="project" value="UniProtKB-KW"/>
</dbReference>
<evidence type="ECO:0000256" key="3">
    <source>
        <dbReference type="ARBA" id="ARBA00004752"/>
    </source>
</evidence>
<dbReference type="PANTHER" id="PTHR32282">
    <property type="entry name" value="BINDING PROTEIN TRANSPEPTIDASE, PUTATIVE-RELATED"/>
    <property type="match status" value="1"/>
</dbReference>
<dbReference type="SUPFAM" id="SSF53955">
    <property type="entry name" value="Lysozyme-like"/>
    <property type="match status" value="1"/>
</dbReference>
<feature type="domain" description="Glycosyl transferase family 51" evidence="30">
    <location>
        <begin position="100"/>
        <end position="258"/>
    </location>
</feature>
<keyword evidence="10" id="KW-0645">Protease</keyword>
<evidence type="ECO:0000256" key="7">
    <source>
        <dbReference type="ARBA" id="ARBA00018638"/>
    </source>
</evidence>
<feature type="domain" description="Penicillin-binding protein transpeptidase" evidence="29">
    <location>
        <begin position="394"/>
        <end position="658"/>
    </location>
</feature>
<dbReference type="Pfam" id="PF00912">
    <property type="entry name" value="Transgly"/>
    <property type="match status" value="1"/>
</dbReference>
<dbReference type="GO" id="GO:0009002">
    <property type="term" value="F:serine-type D-Ala-D-Ala carboxypeptidase activity"/>
    <property type="evidence" value="ECO:0007669"/>
    <property type="project" value="UniProtKB-EC"/>
</dbReference>
<dbReference type="GeneID" id="97994231"/>
<keyword evidence="11" id="KW-0328">Glycosyltransferase</keyword>
<keyword evidence="19 28" id="KW-0472">Membrane</keyword>
<dbReference type="OrthoDB" id="9766909at2"/>